<accession>A0A841BD20</accession>
<dbReference type="EMBL" id="JACHMX010000001">
    <property type="protein sequence ID" value="MBB5856394.1"/>
    <property type="molecule type" value="Genomic_DNA"/>
</dbReference>
<dbReference type="Proteomes" id="UP000580861">
    <property type="component" value="Unassembled WGS sequence"/>
</dbReference>
<evidence type="ECO:0000313" key="1">
    <source>
        <dbReference type="EMBL" id="MBB5856394.1"/>
    </source>
</evidence>
<gene>
    <name evidence="1" type="ORF">HDA45_006481</name>
</gene>
<organism evidence="1 2">
    <name type="scientific">Amycolatopsis umgeniensis</name>
    <dbReference type="NCBI Taxonomy" id="336628"/>
    <lineage>
        <taxon>Bacteria</taxon>
        <taxon>Bacillati</taxon>
        <taxon>Actinomycetota</taxon>
        <taxon>Actinomycetes</taxon>
        <taxon>Pseudonocardiales</taxon>
        <taxon>Pseudonocardiaceae</taxon>
        <taxon>Amycolatopsis</taxon>
    </lineage>
</organism>
<keyword evidence="2" id="KW-1185">Reference proteome</keyword>
<protein>
    <recommendedName>
        <fullName evidence="3">IrrE N-terminal-like domain-containing protein</fullName>
    </recommendedName>
</protein>
<name>A0A841BD20_9PSEU</name>
<evidence type="ECO:0000313" key="2">
    <source>
        <dbReference type="Proteomes" id="UP000580861"/>
    </source>
</evidence>
<proteinExistence type="predicted"/>
<evidence type="ECO:0008006" key="3">
    <source>
        <dbReference type="Google" id="ProtNLM"/>
    </source>
</evidence>
<sequence>MTEVCERLGRLRGKPIRLMLMPMDVPGPFGLWLSTAAADFIVVQRVGTTWLHREHIIAHELGHLLADHPTDTGDDSVWRELMPDIPIEMIRGALRRTTYDNRFEEEAETLATVLLEATAKAQSVTLPGYSPRARRAQTALGDPIDLL</sequence>
<comment type="caution">
    <text evidence="1">The sequence shown here is derived from an EMBL/GenBank/DDBJ whole genome shotgun (WGS) entry which is preliminary data.</text>
</comment>
<dbReference type="RefSeq" id="WP_184901771.1">
    <property type="nucleotide sequence ID" value="NZ_JACHMX010000001.1"/>
</dbReference>
<dbReference type="AlphaFoldDB" id="A0A841BD20"/>
<reference evidence="1 2" key="1">
    <citation type="submission" date="2020-08" db="EMBL/GenBank/DDBJ databases">
        <title>Sequencing the genomes of 1000 actinobacteria strains.</title>
        <authorList>
            <person name="Klenk H.-P."/>
        </authorList>
    </citation>
    <scope>NUCLEOTIDE SEQUENCE [LARGE SCALE GENOMIC DNA]</scope>
    <source>
        <strain evidence="1 2">DSM 45272</strain>
    </source>
</reference>